<sequence length="326" mass="38578">MVLSDTEVSNIMKGFPNIKLSYENIVHKKVYDSDFMITIPEGKKYFAWFSIYKNQNVCYLLEIESNKGISSIKIASACFNDELCYGIGTILYGTIFMNNNNKVFSIQDIFYYKGKQVTSTNEKFKIYEYLFIADIKQVVYSSQFILFGLPLISNNFSDLVKKIELLPYPVQYIQYRYLKKPEIYNVKYVKPNSQYVSRTDNTTNRGKQREYVFKVKAELQNDIYNLYVYSKETGTSEYLYETAYIPDYKTSVMMNKLFRKIKENDNLDALEESDSEEEFENERIDKFVFLEKVLYMVCTYNNKFRKWVPLRLANKDEKLVEISTLS</sequence>
<dbReference type="EMBL" id="MN739669">
    <property type="protein sequence ID" value="QHT19761.1"/>
    <property type="molecule type" value="Genomic_DNA"/>
</dbReference>
<reference evidence="1" key="1">
    <citation type="journal article" date="2020" name="Nature">
        <title>Giant virus diversity and host interactions through global metagenomics.</title>
        <authorList>
            <person name="Schulz F."/>
            <person name="Roux S."/>
            <person name="Paez-Espino D."/>
            <person name="Jungbluth S."/>
            <person name="Walsh D.A."/>
            <person name="Denef V.J."/>
            <person name="McMahon K.D."/>
            <person name="Konstantinidis K.T."/>
            <person name="Eloe-Fadrosh E.A."/>
            <person name="Kyrpides N.C."/>
            <person name="Woyke T."/>
        </authorList>
    </citation>
    <scope>NUCLEOTIDE SEQUENCE</scope>
    <source>
        <strain evidence="1">GVMAG-M-3300023174-5</strain>
    </source>
</reference>
<accession>A0A6C0DTB9</accession>
<name>A0A6C0DTB9_9ZZZZ</name>
<organism evidence="1">
    <name type="scientific">viral metagenome</name>
    <dbReference type="NCBI Taxonomy" id="1070528"/>
    <lineage>
        <taxon>unclassified sequences</taxon>
        <taxon>metagenomes</taxon>
        <taxon>organismal metagenomes</taxon>
    </lineage>
</organism>
<evidence type="ECO:0000313" key="1">
    <source>
        <dbReference type="EMBL" id="QHT19761.1"/>
    </source>
</evidence>
<dbReference type="AlphaFoldDB" id="A0A6C0DTB9"/>
<proteinExistence type="predicted"/>
<protein>
    <recommendedName>
        <fullName evidence="2">mRNA capping enzyme adenylation domain-containing protein</fullName>
    </recommendedName>
</protein>
<evidence type="ECO:0008006" key="2">
    <source>
        <dbReference type="Google" id="ProtNLM"/>
    </source>
</evidence>